<dbReference type="Proteomes" id="UP001165085">
    <property type="component" value="Unassembled WGS sequence"/>
</dbReference>
<proteinExistence type="predicted"/>
<accession>A0A9W7BJJ1</accession>
<feature type="region of interest" description="Disordered" evidence="1">
    <location>
        <begin position="22"/>
        <end position="68"/>
    </location>
</feature>
<feature type="region of interest" description="Disordered" evidence="1">
    <location>
        <begin position="386"/>
        <end position="417"/>
    </location>
</feature>
<keyword evidence="3" id="KW-1185">Reference proteome</keyword>
<comment type="caution">
    <text evidence="2">The sequence shown here is derived from an EMBL/GenBank/DDBJ whole genome shotgun (WGS) entry which is preliminary data.</text>
</comment>
<evidence type="ECO:0000256" key="1">
    <source>
        <dbReference type="SAM" id="MobiDB-lite"/>
    </source>
</evidence>
<name>A0A9W7BJJ1_9STRA</name>
<dbReference type="AlphaFoldDB" id="A0A9W7BJJ1"/>
<evidence type="ECO:0000313" key="2">
    <source>
        <dbReference type="EMBL" id="GMH91859.1"/>
    </source>
</evidence>
<dbReference type="EMBL" id="BRXY01000390">
    <property type="protein sequence ID" value="GMH91859.1"/>
    <property type="molecule type" value="Genomic_DNA"/>
</dbReference>
<gene>
    <name evidence="2" type="ORF">TrST_g2665</name>
</gene>
<feature type="compositionally biased region" description="Polar residues" evidence="1">
    <location>
        <begin position="59"/>
        <end position="68"/>
    </location>
</feature>
<organism evidence="2 3">
    <name type="scientific">Triparma strigata</name>
    <dbReference type="NCBI Taxonomy" id="1606541"/>
    <lineage>
        <taxon>Eukaryota</taxon>
        <taxon>Sar</taxon>
        <taxon>Stramenopiles</taxon>
        <taxon>Ochrophyta</taxon>
        <taxon>Bolidophyceae</taxon>
        <taxon>Parmales</taxon>
        <taxon>Triparmaceae</taxon>
        <taxon>Triparma</taxon>
    </lineage>
</organism>
<sequence length="417" mass="45459">MSTMFMYLDNILDTNVCSAMFSSDTPPKQTPEDSSTATLDGSTSTLPSTDTLPEILPRASTSSSDQLSQVGDTMISYVAQLSEKVEDIIVSEDTENSENVTSITAPSVRERSEDIPSISDFNPSNPFNLSGSSDVNDLKVEEQSSVHSLDNRMSVEVENDKSPEELLATLSKVTDTKTLQSYTDQLSLVGDAISSYVAQLSDKVGGAMKDEEEGNLKRASPDQLSQVGSAIASYVAQLPEKSEDVMKDNENVEDVIADDFDKVSKVSGVDNVTAVSNSSYSEPSIKRIVTVDKVADVTEDSSSIQEVTAVKNSPFSEPSIERILKVSSPRISLKNSRAPLRRNNLDLTFLSKRSLTQTTSEKKAIAIAFKEKVRLGKNKKILLENEARERSKMEKGFRGKEGSRRSVPGRKGVSRNN</sequence>
<feature type="compositionally biased region" description="Polar residues" evidence="1">
    <location>
        <begin position="22"/>
        <end position="37"/>
    </location>
</feature>
<feature type="compositionally biased region" description="Basic and acidic residues" evidence="1">
    <location>
        <begin position="386"/>
        <end position="404"/>
    </location>
</feature>
<reference evidence="3" key="1">
    <citation type="journal article" date="2023" name="Commun. Biol.">
        <title>Genome analysis of Parmales, the sister group of diatoms, reveals the evolutionary specialization of diatoms from phago-mixotrophs to photoautotrophs.</title>
        <authorList>
            <person name="Ban H."/>
            <person name="Sato S."/>
            <person name="Yoshikawa S."/>
            <person name="Yamada K."/>
            <person name="Nakamura Y."/>
            <person name="Ichinomiya M."/>
            <person name="Sato N."/>
            <person name="Blanc-Mathieu R."/>
            <person name="Endo H."/>
            <person name="Kuwata A."/>
            <person name="Ogata H."/>
        </authorList>
    </citation>
    <scope>NUCLEOTIDE SEQUENCE [LARGE SCALE GENOMIC DNA]</scope>
    <source>
        <strain evidence="3">NIES 3701</strain>
    </source>
</reference>
<evidence type="ECO:0000313" key="3">
    <source>
        <dbReference type="Proteomes" id="UP001165085"/>
    </source>
</evidence>
<feature type="compositionally biased region" description="Low complexity" evidence="1">
    <location>
        <begin position="38"/>
        <end position="53"/>
    </location>
</feature>
<protein>
    <submittedName>
        <fullName evidence="2">Uncharacterized protein</fullName>
    </submittedName>
</protein>